<sequence length="238" mass="25267">MALYRAQGAVDPADLVLDRAEILRYLGHRGSAIPPEIDALIDRSVQAVQAAATPRYVCREFLLGAPQPQGIPLLDTDFYLPGEDILQLLAGCDSCVLMAATLGAGVDALLRRQQVADMAAAVVCDSAAVTAIEAVCDRVNALIKGACGQRGQRCTWRFSPGYGDMPITCQPQVARLLDTGRQIGLAVSSSCLLTPSKSVTAIIGVGERATQDKKSGCAHCSLRENCTFRRGGKRCGDF</sequence>
<protein>
    <submittedName>
        <fullName evidence="1">Vitamin B12 dependent methionine synthase, activation domain</fullName>
    </submittedName>
</protein>
<name>A0A1C6HNG8_9FIRM</name>
<proteinExistence type="predicted"/>
<reference evidence="1" key="1">
    <citation type="submission" date="2015-09" db="EMBL/GenBank/DDBJ databases">
        <authorList>
            <consortium name="Pathogen Informatics"/>
        </authorList>
    </citation>
    <scope>NUCLEOTIDE SEQUENCE</scope>
    <source>
        <strain evidence="1">2789STDY5834896</strain>
    </source>
</reference>
<evidence type="ECO:0000313" key="1">
    <source>
        <dbReference type="EMBL" id="SCJ58948.1"/>
    </source>
</evidence>
<dbReference type="GO" id="GO:0008705">
    <property type="term" value="F:methionine synthase activity"/>
    <property type="evidence" value="ECO:0007669"/>
    <property type="project" value="InterPro"/>
</dbReference>
<dbReference type="InterPro" id="IPR017342">
    <property type="entry name" value="S-AdoMet-dep_Met_synth_prd"/>
</dbReference>
<dbReference type="SUPFAM" id="SSF56507">
    <property type="entry name" value="Methionine synthase activation domain-like"/>
    <property type="match status" value="1"/>
</dbReference>
<dbReference type="EMBL" id="FMHG01000001">
    <property type="protein sequence ID" value="SCJ58948.1"/>
    <property type="molecule type" value="Genomic_DNA"/>
</dbReference>
<dbReference type="AlphaFoldDB" id="A0A1C6HNG8"/>
<dbReference type="Gene3D" id="3.40.109.40">
    <property type="match status" value="1"/>
</dbReference>
<organism evidence="1">
    <name type="scientific">uncultured Anaerotruncus sp</name>
    <dbReference type="NCBI Taxonomy" id="905011"/>
    <lineage>
        <taxon>Bacteria</taxon>
        <taxon>Bacillati</taxon>
        <taxon>Bacillota</taxon>
        <taxon>Clostridia</taxon>
        <taxon>Eubacteriales</taxon>
        <taxon>Oscillospiraceae</taxon>
        <taxon>Anaerotruncus</taxon>
        <taxon>environmental samples</taxon>
    </lineage>
</organism>
<dbReference type="InterPro" id="IPR037010">
    <property type="entry name" value="VitB12-dep_Met_synth_activ_sf"/>
</dbReference>
<gene>
    <name evidence="1" type="ORF">SAMEA3545359_00941</name>
</gene>
<accession>A0A1C6HNG8</accession>
<dbReference type="PIRSF" id="PIRSF037984">
    <property type="entry name" value="Met_synth_TM0269_prd"/>
    <property type="match status" value="1"/>
</dbReference>